<dbReference type="EMBL" id="OIVN01001689">
    <property type="protein sequence ID" value="SPC96661.1"/>
    <property type="molecule type" value="Genomic_DNA"/>
</dbReference>
<proteinExistence type="predicted"/>
<feature type="region of interest" description="Disordered" evidence="1">
    <location>
        <begin position="1"/>
        <end position="23"/>
    </location>
</feature>
<evidence type="ECO:0000313" key="3">
    <source>
        <dbReference type="EMBL" id="SPC96661.1"/>
    </source>
</evidence>
<name>A0A2N9GBP4_FAGSY</name>
<keyword evidence="2" id="KW-0812">Transmembrane</keyword>
<evidence type="ECO:0000256" key="2">
    <source>
        <dbReference type="SAM" id="Phobius"/>
    </source>
</evidence>
<gene>
    <name evidence="3" type="ORF">FSB_LOCUS24543</name>
</gene>
<organism evidence="3">
    <name type="scientific">Fagus sylvatica</name>
    <name type="common">Beechnut</name>
    <dbReference type="NCBI Taxonomy" id="28930"/>
    <lineage>
        <taxon>Eukaryota</taxon>
        <taxon>Viridiplantae</taxon>
        <taxon>Streptophyta</taxon>
        <taxon>Embryophyta</taxon>
        <taxon>Tracheophyta</taxon>
        <taxon>Spermatophyta</taxon>
        <taxon>Magnoliopsida</taxon>
        <taxon>eudicotyledons</taxon>
        <taxon>Gunneridae</taxon>
        <taxon>Pentapetalae</taxon>
        <taxon>rosids</taxon>
        <taxon>fabids</taxon>
        <taxon>Fagales</taxon>
        <taxon>Fagaceae</taxon>
        <taxon>Fagus</taxon>
    </lineage>
</organism>
<feature type="compositionally biased region" description="Basic and acidic residues" evidence="1">
    <location>
        <begin position="9"/>
        <end position="22"/>
    </location>
</feature>
<keyword evidence="2" id="KW-1133">Transmembrane helix</keyword>
<feature type="transmembrane region" description="Helical" evidence="2">
    <location>
        <begin position="61"/>
        <end position="79"/>
    </location>
</feature>
<accession>A0A2N9GBP4</accession>
<protein>
    <submittedName>
        <fullName evidence="3">Uncharacterized protein</fullName>
    </submittedName>
</protein>
<evidence type="ECO:0000256" key="1">
    <source>
        <dbReference type="SAM" id="MobiDB-lite"/>
    </source>
</evidence>
<dbReference type="AlphaFoldDB" id="A0A2N9GBP4"/>
<sequence>MKTTTMVEVSKREKLTAKKKQMEAPPLSKLENAALCVSELTPLRPLVIMGLDRSKQGRGPLVAKSVAGTMVVVFGSAIYSAMEIRKRVKDTGMMNPTDEVLQAHRQLEASLIGKL</sequence>
<keyword evidence="2" id="KW-0472">Membrane</keyword>
<reference evidence="3" key="1">
    <citation type="submission" date="2018-02" db="EMBL/GenBank/DDBJ databases">
        <authorList>
            <person name="Cohen D.B."/>
            <person name="Kent A.D."/>
        </authorList>
    </citation>
    <scope>NUCLEOTIDE SEQUENCE</scope>
</reference>